<dbReference type="OrthoDB" id="432881at2759"/>
<evidence type="ECO:0000256" key="5">
    <source>
        <dbReference type="ARBA" id="ARBA00022692"/>
    </source>
</evidence>
<evidence type="ECO:0000256" key="7">
    <source>
        <dbReference type="ARBA" id="ARBA00022982"/>
    </source>
</evidence>
<evidence type="ECO:0000256" key="2">
    <source>
        <dbReference type="ARBA" id="ARBA00004141"/>
    </source>
</evidence>
<protein>
    <recommendedName>
        <fullName evidence="11">ascorbate ferrireductase (transmembrane)</fullName>
        <ecNumber evidence="11">7.2.1.3</ecNumber>
    </recommendedName>
</protein>
<dbReference type="SMART" id="SM00665">
    <property type="entry name" value="B561"/>
    <property type="match status" value="1"/>
</dbReference>
<evidence type="ECO:0000256" key="4">
    <source>
        <dbReference type="ARBA" id="ARBA00022617"/>
    </source>
</evidence>
<dbReference type="InterPro" id="IPR006593">
    <property type="entry name" value="Cyt_b561/ferric_Rdtase_TM"/>
</dbReference>
<comment type="cofactor">
    <cofactor evidence="1">
        <name>heme b</name>
        <dbReference type="ChEBI" id="CHEBI:60344"/>
    </cofactor>
</comment>
<keyword evidence="10 12" id="KW-0472">Membrane</keyword>
<feature type="transmembrane region" description="Helical" evidence="12">
    <location>
        <begin position="101"/>
        <end position="123"/>
    </location>
</feature>
<dbReference type="EC" id="7.2.1.3" evidence="11"/>
<keyword evidence="7" id="KW-0249">Electron transport</keyword>
<dbReference type="GO" id="GO:0140575">
    <property type="term" value="F:transmembrane monodehydroascorbate reductase activity"/>
    <property type="evidence" value="ECO:0007669"/>
    <property type="project" value="InterPro"/>
</dbReference>
<keyword evidence="3" id="KW-0813">Transport</keyword>
<comment type="subcellular location">
    <subcellularLocation>
        <location evidence="2">Membrane</location>
        <topology evidence="2">Multi-pass membrane protein</topology>
    </subcellularLocation>
</comment>
<evidence type="ECO:0000259" key="13">
    <source>
        <dbReference type="PROSITE" id="PS50939"/>
    </source>
</evidence>
<evidence type="ECO:0000256" key="8">
    <source>
        <dbReference type="ARBA" id="ARBA00022989"/>
    </source>
</evidence>
<keyword evidence="4" id="KW-0349">Heme</keyword>
<feature type="transmembrane region" description="Helical" evidence="12">
    <location>
        <begin position="205"/>
        <end position="229"/>
    </location>
</feature>
<dbReference type="PANTHER" id="PTHR15422:SF43">
    <property type="entry name" value="ASCORBATE FERRIREDUCTASE (TRANSMEMBRANE)"/>
    <property type="match status" value="1"/>
</dbReference>
<evidence type="ECO:0000256" key="9">
    <source>
        <dbReference type="ARBA" id="ARBA00023004"/>
    </source>
</evidence>
<accession>A0A034W802</accession>
<organism evidence="14">
    <name type="scientific">Bactrocera dorsalis</name>
    <name type="common">Oriental fruit fly</name>
    <name type="synonym">Dacus dorsalis</name>
    <dbReference type="NCBI Taxonomy" id="27457"/>
    <lineage>
        <taxon>Eukaryota</taxon>
        <taxon>Metazoa</taxon>
        <taxon>Ecdysozoa</taxon>
        <taxon>Arthropoda</taxon>
        <taxon>Hexapoda</taxon>
        <taxon>Insecta</taxon>
        <taxon>Pterygota</taxon>
        <taxon>Neoptera</taxon>
        <taxon>Endopterygota</taxon>
        <taxon>Diptera</taxon>
        <taxon>Brachycera</taxon>
        <taxon>Muscomorpha</taxon>
        <taxon>Tephritoidea</taxon>
        <taxon>Tephritidae</taxon>
        <taxon>Bactrocera</taxon>
        <taxon>Bactrocera</taxon>
    </lineage>
</organism>
<keyword evidence="6" id="KW-0479">Metal-binding</keyword>
<feature type="transmembrane region" description="Helical" evidence="12">
    <location>
        <begin position="63"/>
        <end position="81"/>
    </location>
</feature>
<dbReference type="InterPro" id="IPR045150">
    <property type="entry name" value="CYB561D1/2"/>
</dbReference>
<evidence type="ECO:0000256" key="6">
    <source>
        <dbReference type="ARBA" id="ARBA00022723"/>
    </source>
</evidence>
<keyword evidence="5 12" id="KW-0812">Transmembrane</keyword>
<evidence type="ECO:0000256" key="12">
    <source>
        <dbReference type="SAM" id="Phobius"/>
    </source>
</evidence>
<keyword evidence="8 12" id="KW-1133">Transmembrane helix</keyword>
<feature type="transmembrane region" description="Helical" evidence="12">
    <location>
        <begin position="175"/>
        <end position="193"/>
    </location>
</feature>
<evidence type="ECO:0000313" key="14">
    <source>
        <dbReference type="EMBL" id="JAC51681.1"/>
    </source>
</evidence>
<dbReference type="GO" id="GO:0046872">
    <property type="term" value="F:metal ion binding"/>
    <property type="evidence" value="ECO:0007669"/>
    <property type="project" value="UniProtKB-KW"/>
</dbReference>
<dbReference type="EMBL" id="GAKP01007271">
    <property type="protein sequence ID" value="JAC51681.1"/>
    <property type="molecule type" value="Transcribed_RNA"/>
</dbReference>
<feature type="transmembrane region" description="Helical" evidence="12">
    <location>
        <begin position="135"/>
        <end position="155"/>
    </location>
</feature>
<feature type="domain" description="Cytochrome b561" evidence="13">
    <location>
        <begin position="33"/>
        <end position="225"/>
    </location>
</feature>
<dbReference type="PROSITE" id="PS50939">
    <property type="entry name" value="CYTOCHROME_B561"/>
    <property type="match status" value="1"/>
</dbReference>
<proteinExistence type="predicted"/>
<keyword evidence="9" id="KW-0408">Iron</keyword>
<dbReference type="GO" id="GO:0140571">
    <property type="term" value="F:transmembrane ascorbate ferrireductase activity"/>
    <property type="evidence" value="ECO:0007669"/>
    <property type="project" value="UniProtKB-EC"/>
</dbReference>
<evidence type="ECO:0000256" key="10">
    <source>
        <dbReference type="ARBA" id="ARBA00023136"/>
    </source>
</evidence>
<dbReference type="AlphaFoldDB" id="A0A034W802"/>
<sequence>MTAETDKVTNSGAPATSSSGKAFHSIWLQLQSLLNTINHILIALVGLYFTVLGRSLNFQNTAMHAFLTVIGYHVLMAEALMSHYPINFVTNRFTHRTKSKIHGVIQLVGGAMALLGSIGKISQTEVHFTTWHGKIGLAATFLCLVNLIGGTVTYFQPKFIRKSHPPAVLKFRHNLSGMVAFTLGMLAILLSYRTKFTYKYMDPEFIVVLSLATVLVYVFTMIAPMRSFLGKLKYRKQQ</sequence>
<dbReference type="GO" id="GO:0016020">
    <property type="term" value="C:membrane"/>
    <property type="evidence" value="ECO:0007669"/>
    <property type="project" value="UniProtKB-SubCell"/>
</dbReference>
<dbReference type="Gene3D" id="1.20.120.1770">
    <property type="match status" value="1"/>
</dbReference>
<dbReference type="PANTHER" id="PTHR15422">
    <property type="entry name" value="OS05G0565100 PROTEIN"/>
    <property type="match status" value="1"/>
</dbReference>
<reference evidence="14" key="1">
    <citation type="journal article" date="2014" name="BMC Genomics">
        <title>Characterizing the developmental transcriptome of the oriental fruit fly, Bactrocera dorsalis (Diptera: Tephritidae) through comparative genomic analysis with Drosophila melanogaster utilizing modENCODE datasets.</title>
        <authorList>
            <person name="Geib S.M."/>
            <person name="Calla B."/>
            <person name="Hall B."/>
            <person name="Hou S."/>
            <person name="Manoukis N.C."/>
        </authorList>
    </citation>
    <scope>NUCLEOTIDE SEQUENCE</scope>
    <source>
        <strain evidence="14">Punador</strain>
    </source>
</reference>
<feature type="transmembrane region" description="Helical" evidence="12">
    <location>
        <begin position="33"/>
        <end position="51"/>
    </location>
</feature>
<name>A0A034W802_BACDO</name>
<evidence type="ECO:0000256" key="11">
    <source>
        <dbReference type="ARBA" id="ARBA00024225"/>
    </source>
</evidence>
<evidence type="ECO:0000256" key="1">
    <source>
        <dbReference type="ARBA" id="ARBA00001970"/>
    </source>
</evidence>
<evidence type="ECO:0000256" key="3">
    <source>
        <dbReference type="ARBA" id="ARBA00022448"/>
    </source>
</evidence>
<dbReference type="Pfam" id="PF03188">
    <property type="entry name" value="Cytochrom_B561"/>
    <property type="match status" value="1"/>
</dbReference>